<reference evidence="2" key="1">
    <citation type="journal article" date="2020" name="ISME J.">
        <title>Comparative genomics reveals insights into cyanobacterial evolution and habitat adaptation.</title>
        <authorList>
            <person name="Chen M.Y."/>
            <person name="Teng W.K."/>
            <person name="Zhao L."/>
            <person name="Hu C.X."/>
            <person name="Zhou Y.K."/>
            <person name="Han B.P."/>
            <person name="Song L.R."/>
            <person name="Shu W.S."/>
        </authorList>
    </citation>
    <scope>NUCLEOTIDE SEQUENCE [LARGE SCALE GENOMIC DNA]</scope>
    <source>
        <strain evidence="2">FACHB-251</strain>
    </source>
</reference>
<dbReference type="GO" id="GO:0006355">
    <property type="term" value="P:regulation of DNA-templated transcription"/>
    <property type="evidence" value="ECO:0007669"/>
    <property type="project" value="InterPro"/>
</dbReference>
<organism evidence="1 2">
    <name type="scientific">Anabaena sphaerica FACHB-251</name>
    <dbReference type="NCBI Taxonomy" id="2692883"/>
    <lineage>
        <taxon>Bacteria</taxon>
        <taxon>Bacillati</taxon>
        <taxon>Cyanobacteriota</taxon>
        <taxon>Cyanophyceae</taxon>
        <taxon>Nostocales</taxon>
        <taxon>Nostocaceae</taxon>
        <taxon>Anabaena</taxon>
    </lineage>
</organism>
<dbReference type="EMBL" id="JACJQU010000027">
    <property type="protein sequence ID" value="MBD2296660.1"/>
    <property type="molecule type" value="Genomic_DNA"/>
</dbReference>
<sequence length="141" mass="16159">MTNKTGNKTLGTPKTYLELITAFPPRKITSEEELTITQNIIDSLLDQENLTPDERDYLHLLGLVVAEYEEHHYPVADIYGIELLKVLLEELNLQSKDLMPIFEQETVLSEVLSGKEQMTVNHIEKLAKFFHVSPAVFFKDV</sequence>
<dbReference type="InterPro" id="IPR010982">
    <property type="entry name" value="Lambda_DNA-bd_dom_sf"/>
</dbReference>
<proteinExistence type="predicted"/>
<protein>
    <submittedName>
        <fullName evidence="1">Transcriptional regulator</fullName>
    </submittedName>
</protein>
<accession>A0A927A4K8</accession>
<evidence type="ECO:0000313" key="1">
    <source>
        <dbReference type="EMBL" id="MBD2296660.1"/>
    </source>
</evidence>
<dbReference type="InterPro" id="IPR039060">
    <property type="entry name" value="Antitox_HigA"/>
</dbReference>
<keyword evidence="2" id="KW-1185">Reference proteome</keyword>
<name>A0A927A4K8_9NOST</name>
<dbReference type="PANTHER" id="PTHR40455">
    <property type="entry name" value="ANTITOXIN HIGA"/>
    <property type="match status" value="1"/>
</dbReference>
<comment type="caution">
    <text evidence="1">The sequence shown here is derived from an EMBL/GenBank/DDBJ whole genome shotgun (WGS) entry which is preliminary data.</text>
</comment>
<dbReference type="RefSeq" id="WP_190564777.1">
    <property type="nucleotide sequence ID" value="NZ_JACJQU010000027.1"/>
</dbReference>
<dbReference type="PANTHER" id="PTHR40455:SF1">
    <property type="entry name" value="ANTITOXIN HIGA"/>
    <property type="match status" value="1"/>
</dbReference>
<dbReference type="GO" id="GO:0001046">
    <property type="term" value="F:core promoter sequence-specific DNA binding"/>
    <property type="evidence" value="ECO:0007669"/>
    <property type="project" value="TreeGrafter"/>
</dbReference>
<dbReference type="Gene3D" id="1.10.260.40">
    <property type="entry name" value="lambda repressor-like DNA-binding domains"/>
    <property type="match status" value="1"/>
</dbReference>
<dbReference type="Proteomes" id="UP000662185">
    <property type="component" value="Unassembled WGS sequence"/>
</dbReference>
<evidence type="ECO:0000313" key="2">
    <source>
        <dbReference type="Proteomes" id="UP000662185"/>
    </source>
</evidence>
<gene>
    <name evidence="1" type="ORF">H6G06_25045</name>
</gene>
<dbReference type="AlphaFoldDB" id="A0A927A4K8"/>